<comment type="caution">
    <text evidence="1">The sequence shown here is derived from an EMBL/GenBank/DDBJ whole genome shotgun (WGS) entry which is preliminary data.</text>
</comment>
<evidence type="ECO:0000313" key="2">
    <source>
        <dbReference type="Proteomes" id="UP000326757"/>
    </source>
</evidence>
<accession>A0A5N6K0Z5</accession>
<dbReference type="AlphaFoldDB" id="A0A5N6K0Z5"/>
<proteinExistence type="predicted"/>
<gene>
    <name evidence="1" type="ORF">EYC80_007233</name>
</gene>
<evidence type="ECO:0000313" key="1">
    <source>
        <dbReference type="EMBL" id="KAB8295332.1"/>
    </source>
</evidence>
<sequence length="71" mass="7798">MGLNEGWIGLSDTGVSRRRMISGLLLRAKGQGCTMCTILGEWIVWKKSRGLLFLGRFSKDSQGVVRNGIDA</sequence>
<organism evidence="1 2">
    <name type="scientific">Monilinia laxa</name>
    <name type="common">Brown rot fungus</name>
    <name type="synonym">Sclerotinia laxa</name>
    <dbReference type="NCBI Taxonomy" id="61186"/>
    <lineage>
        <taxon>Eukaryota</taxon>
        <taxon>Fungi</taxon>
        <taxon>Dikarya</taxon>
        <taxon>Ascomycota</taxon>
        <taxon>Pezizomycotina</taxon>
        <taxon>Leotiomycetes</taxon>
        <taxon>Helotiales</taxon>
        <taxon>Sclerotiniaceae</taxon>
        <taxon>Monilinia</taxon>
    </lineage>
</organism>
<dbReference type="EMBL" id="VIGI01000010">
    <property type="protein sequence ID" value="KAB8295332.1"/>
    <property type="molecule type" value="Genomic_DNA"/>
</dbReference>
<name>A0A5N6K0Z5_MONLA</name>
<protein>
    <submittedName>
        <fullName evidence="1">Uncharacterized protein</fullName>
    </submittedName>
</protein>
<keyword evidence="2" id="KW-1185">Reference proteome</keyword>
<reference evidence="1 2" key="1">
    <citation type="submission" date="2019-06" db="EMBL/GenBank/DDBJ databases">
        <title>Genome Sequence of the Brown Rot Fungal Pathogen Monilinia laxa.</title>
        <authorList>
            <person name="De Miccolis Angelini R.M."/>
            <person name="Landi L."/>
            <person name="Abate D."/>
            <person name="Pollastro S."/>
            <person name="Romanazzi G."/>
            <person name="Faretra F."/>
        </authorList>
    </citation>
    <scope>NUCLEOTIDE SEQUENCE [LARGE SCALE GENOMIC DNA]</scope>
    <source>
        <strain evidence="1 2">Mlax316</strain>
    </source>
</reference>
<dbReference type="Proteomes" id="UP000326757">
    <property type="component" value="Unassembled WGS sequence"/>
</dbReference>